<evidence type="ECO:0000256" key="1">
    <source>
        <dbReference type="ARBA" id="ARBA00023015"/>
    </source>
</evidence>
<dbReference type="Gene3D" id="1.10.357.10">
    <property type="entry name" value="Tetracycline Repressor, domain 2"/>
    <property type="match status" value="1"/>
</dbReference>
<name>A0A1H1UXU6_9MICO</name>
<dbReference type="GO" id="GO:0003677">
    <property type="term" value="F:DNA binding"/>
    <property type="evidence" value="ECO:0007669"/>
    <property type="project" value="UniProtKB-UniRule"/>
</dbReference>
<reference evidence="6 7" key="1">
    <citation type="submission" date="2016-10" db="EMBL/GenBank/DDBJ databases">
        <authorList>
            <person name="de Groot N.N."/>
        </authorList>
    </citation>
    <scope>NUCLEOTIDE SEQUENCE [LARGE SCALE GENOMIC DNA]</scope>
    <source>
        <strain evidence="6 7">DSM 15019</strain>
    </source>
</reference>
<dbReference type="Pfam" id="PF00440">
    <property type="entry name" value="TetR_N"/>
    <property type="match status" value="1"/>
</dbReference>
<dbReference type="SUPFAM" id="SSF48498">
    <property type="entry name" value="Tetracyclin repressor-like, C-terminal domain"/>
    <property type="match status" value="1"/>
</dbReference>
<keyword evidence="3" id="KW-0804">Transcription</keyword>
<evidence type="ECO:0000256" key="3">
    <source>
        <dbReference type="ARBA" id="ARBA00023163"/>
    </source>
</evidence>
<sequence length="197" mass="20408">MGRTQTFDTAEAVRAARGVFWERGFESAPLPELERATGLSRSSIYHAFGSKRGLFDAAVESYLDEVIRPRLAPLTGETVAPEALETYLGGLRAALLTAGSLPATSGCLLVNTAAAPIGTDDAVARVVASYRGELREAFARGVGAALPELAGTEVDTLADACTGLVVSAFALVRVAPDAAASAIDAALALLADRRRCS</sequence>
<accession>A0A1H1UXU6</accession>
<keyword evidence="2 4" id="KW-0238">DNA-binding</keyword>
<dbReference type="InterPro" id="IPR001647">
    <property type="entry name" value="HTH_TetR"/>
</dbReference>
<evidence type="ECO:0000313" key="6">
    <source>
        <dbReference type="EMBL" id="SDS77180.1"/>
    </source>
</evidence>
<dbReference type="eggNOG" id="COG1309">
    <property type="taxonomic scope" value="Bacteria"/>
</dbReference>
<evidence type="ECO:0000256" key="2">
    <source>
        <dbReference type="ARBA" id="ARBA00023125"/>
    </source>
</evidence>
<feature type="DNA-binding region" description="H-T-H motif" evidence="4">
    <location>
        <begin position="29"/>
        <end position="48"/>
    </location>
</feature>
<dbReference type="AlphaFoldDB" id="A0A1H1UXU6"/>
<dbReference type="PRINTS" id="PR00455">
    <property type="entry name" value="HTHTETR"/>
</dbReference>
<feature type="domain" description="HTH tetR-type" evidence="5">
    <location>
        <begin position="6"/>
        <end position="66"/>
    </location>
</feature>
<dbReference type="InterPro" id="IPR036271">
    <property type="entry name" value="Tet_transcr_reg_TetR-rel_C_sf"/>
</dbReference>
<protein>
    <submittedName>
        <fullName evidence="6">DNA-binding transcriptional regulator, AcrR family</fullName>
    </submittedName>
</protein>
<proteinExistence type="predicted"/>
<dbReference type="Proteomes" id="UP000182126">
    <property type="component" value="Chromosome I"/>
</dbReference>
<evidence type="ECO:0000259" key="5">
    <source>
        <dbReference type="PROSITE" id="PS50977"/>
    </source>
</evidence>
<evidence type="ECO:0000313" key="7">
    <source>
        <dbReference type="Proteomes" id="UP000182126"/>
    </source>
</evidence>
<dbReference type="GeneID" id="36299200"/>
<dbReference type="PANTHER" id="PTHR47506">
    <property type="entry name" value="TRANSCRIPTIONAL REGULATORY PROTEIN"/>
    <property type="match status" value="1"/>
</dbReference>
<keyword evidence="1" id="KW-0805">Transcription regulation</keyword>
<dbReference type="InterPro" id="IPR009057">
    <property type="entry name" value="Homeodomain-like_sf"/>
</dbReference>
<dbReference type="PANTHER" id="PTHR47506:SF1">
    <property type="entry name" value="HTH-TYPE TRANSCRIPTIONAL REGULATOR YJDC"/>
    <property type="match status" value="1"/>
</dbReference>
<dbReference type="EMBL" id="LT629770">
    <property type="protein sequence ID" value="SDS77180.1"/>
    <property type="molecule type" value="Genomic_DNA"/>
</dbReference>
<organism evidence="6 7">
    <name type="scientific">Microbacterium paraoxydans</name>
    <dbReference type="NCBI Taxonomy" id="199592"/>
    <lineage>
        <taxon>Bacteria</taxon>
        <taxon>Bacillati</taxon>
        <taxon>Actinomycetota</taxon>
        <taxon>Actinomycetes</taxon>
        <taxon>Micrococcales</taxon>
        <taxon>Microbacteriaceae</taxon>
        <taxon>Microbacterium</taxon>
    </lineage>
</organism>
<dbReference type="RefSeq" id="WP_060921376.1">
    <property type="nucleotide sequence ID" value="NZ_JBFBMG010000005.1"/>
</dbReference>
<gene>
    <name evidence="6" type="ORF">SAMN04489809_2640</name>
</gene>
<dbReference type="Gene3D" id="1.10.10.60">
    <property type="entry name" value="Homeodomain-like"/>
    <property type="match status" value="1"/>
</dbReference>
<evidence type="ECO:0000256" key="4">
    <source>
        <dbReference type="PROSITE-ProRule" id="PRU00335"/>
    </source>
</evidence>
<dbReference type="PROSITE" id="PS50977">
    <property type="entry name" value="HTH_TETR_2"/>
    <property type="match status" value="1"/>
</dbReference>
<dbReference type="SUPFAM" id="SSF46689">
    <property type="entry name" value="Homeodomain-like"/>
    <property type="match status" value="1"/>
</dbReference>